<accession>A0AC55CTH7</accession>
<sequence length="666" mass="74142">MDCNYQGYAAGFPTSRVTLSTCSGLRGILQFTNISYGIEPLEALSGFVHKIYEEKSDINIPLLGDSDIYSWSIDSQYQARKSSKSTGVSKLWQRYLEMHIIVDKDLFDYMGSDIKVVTQKVILIIGLVNAMLTQLKLTVIISSIEIWSNKNQIPTTGHPDHVLHRLLEWEHKYLDLQPHHSTFLFSFRKYPSFMGTTFPGKFCDMNYAKGVALYSEGLSLESFTVIIVQLLGLNLGLTYDSNTDNCHCSAEICTMMPKAVHFGGVKDFSTCSLDNFKYIIAQSNLNCLQNHSVDTPVYKQSSKVCGNGKLEPGEECDCGTAKNCTHKACCDPRTCMLKRKKVCGSGTCCSQSCKLKQAGELCREQIDDQCDFPEYCNGSSSFCMQDTYARNGESCDSGDALCFDGKCQSFDRQCQSLIGGDSTGAPFDCYEDINSRGDKYGNCADTVCPFPDLLCGKLVCSWPHKKLILRPNLSVLYTHLRDEMCVTTHLPFTASVKLKDVAEKTTYSGPGDRDETFVHDGTPCGPGMFCFRLSCTEIAFSHNFLLCDPVNHCNSKGVCNNFNHCHCENGFAPPDCKVRKGEFGSIDDGHPIKRATSLIQGRYASTPKNQVQLIAYICIPMAVIITVALIKRNKLRELCNREDSENERSLTEENSSSSKLSLSTRR</sequence>
<evidence type="ECO:0000313" key="2">
    <source>
        <dbReference type="RefSeq" id="XP_045142797.1"/>
    </source>
</evidence>
<protein>
    <submittedName>
        <fullName evidence="2">Disintegrin and metalloproteinase domain-containing protein 5-like</fullName>
    </submittedName>
</protein>
<evidence type="ECO:0000313" key="1">
    <source>
        <dbReference type="Proteomes" id="UP000694863"/>
    </source>
</evidence>
<keyword evidence="1" id="KW-1185">Reference proteome</keyword>
<dbReference type="RefSeq" id="XP_045142797.1">
    <property type="nucleotide sequence ID" value="XM_045286862.1"/>
</dbReference>
<gene>
    <name evidence="2" type="primary">LOC101650139</name>
</gene>
<dbReference type="Proteomes" id="UP000694863">
    <property type="component" value="Unplaced"/>
</dbReference>
<organism evidence="1 2">
    <name type="scientific">Echinops telfairi</name>
    <name type="common">Lesser hedgehog tenrec</name>
    <dbReference type="NCBI Taxonomy" id="9371"/>
    <lineage>
        <taxon>Eukaryota</taxon>
        <taxon>Metazoa</taxon>
        <taxon>Chordata</taxon>
        <taxon>Craniata</taxon>
        <taxon>Vertebrata</taxon>
        <taxon>Euteleostomi</taxon>
        <taxon>Mammalia</taxon>
        <taxon>Eutheria</taxon>
        <taxon>Afrotheria</taxon>
        <taxon>Tenrecidae</taxon>
        <taxon>Tenrecinae</taxon>
        <taxon>Echinops</taxon>
    </lineage>
</organism>
<proteinExistence type="predicted"/>
<name>A0AC55CTH7_ECHTE</name>
<reference evidence="2" key="1">
    <citation type="submission" date="2025-08" db="UniProtKB">
        <authorList>
            <consortium name="RefSeq"/>
        </authorList>
    </citation>
    <scope>IDENTIFICATION</scope>
</reference>